<evidence type="ECO:0000313" key="3">
    <source>
        <dbReference type="EnsemblMetazoa" id="CapteP202500"/>
    </source>
</evidence>
<organism evidence="2">
    <name type="scientific">Capitella teleta</name>
    <name type="common">Polychaete worm</name>
    <dbReference type="NCBI Taxonomy" id="283909"/>
    <lineage>
        <taxon>Eukaryota</taxon>
        <taxon>Metazoa</taxon>
        <taxon>Spiralia</taxon>
        <taxon>Lophotrochozoa</taxon>
        <taxon>Annelida</taxon>
        <taxon>Polychaeta</taxon>
        <taxon>Sedentaria</taxon>
        <taxon>Scolecida</taxon>
        <taxon>Capitellidae</taxon>
        <taxon>Capitella</taxon>
    </lineage>
</organism>
<reference evidence="4" key="1">
    <citation type="submission" date="2012-12" db="EMBL/GenBank/DDBJ databases">
        <authorList>
            <person name="Hellsten U."/>
            <person name="Grimwood J."/>
            <person name="Chapman J.A."/>
            <person name="Shapiro H."/>
            <person name="Aerts A."/>
            <person name="Otillar R.P."/>
            <person name="Terry A.Y."/>
            <person name="Boore J.L."/>
            <person name="Simakov O."/>
            <person name="Marletaz F."/>
            <person name="Cho S.-J."/>
            <person name="Edsinger-Gonzales E."/>
            <person name="Havlak P."/>
            <person name="Kuo D.-H."/>
            <person name="Larsson T."/>
            <person name="Lv J."/>
            <person name="Arendt D."/>
            <person name="Savage R."/>
            <person name="Osoegawa K."/>
            <person name="de Jong P."/>
            <person name="Lindberg D.R."/>
            <person name="Seaver E.C."/>
            <person name="Weisblat D.A."/>
            <person name="Putnam N.H."/>
            <person name="Grigoriev I.V."/>
            <person name="Rokhsar D.S."/>
        </authorList>
    </citation>
    <scope>NUCLEOTIDE SEQUENCE</scope>
    <source>
        <strain evidence="4">I ESC-2004</strain>
    </source>
</reference>
<reference evidence="3" key="3">
    <citation type="submission" date="2015-06" db="UniProtKB">
        <authorList>
            <consortium name="EnsemblMetazoa"/>
        </authorList>
    </citation>
    <scope>IDENTIFICATION</scope>
</reference>
<evidence type="ECO:0000256" key="1">
    <source>
        <dbReference type="SAM" id="Coils"/>
    </source>
</evidence>
<dbReference type="Proteomes" id="UP000014760">
    <property type="component" value="Unassembled WGS sequence"/>
</dbReference>
<keyword evidence="1" id="KW-0175">Coiled coil</keyword>
<evidence type="ECO:0000313" key="2">
    <source>
        <dbReference type="EMBL" id="ELU05803.1"/>
    </source>
</evidence>
<dbReference type="OrthoDB" id="6261446at2759"/>
<evidence type="ECO:0000313" key="4">
    <source>
        <dbReference type="Proteomes" id="UP000014760"/>
    </source>
</evidence>
<dbReference type="HOGENOM" id="CLU_1162104_0_0_1"/>
<protein>
    <submittedName>
        <fullName evidence="2 3">Uncharacterized protein</fullName>
    </submittedName>
</protein>
<keyword evidence="4" id="KW-1185">Reference proteome</keyword>
<name>R7UI71_CAPTE</name>
<gene>
    <name evidence="2" type="ORF">CAPTEDRAFT_202500</name>
</gene>
<dbReference type="AlphaFoldDB" id="R7UI71"/>
<sequence length="239" mass="27140">MPRLRAAAKKRKEDLQRKVQLKLQAKANRKEQQEQKAINTRMKASREVFRFGGPWTLNEVSVKLNQLDAVAARQALLAQLRFHRDVLHSKGEKMLFNESRHGVVHSLDILESHLREVLELNGDSTEEVEAAEDVLIYRDLTDVDEDVRQRKSDVIQRLEKGRKRRLATQAKESLPLLEASPSDLVGRRVLHQCSEDGGAPQWYPGVVGPIAKHSVHPHRVLFQISSDVCTSSAFFGARC</sequence>
<dbReference type="STRING" id="283909.R7UI71"/>
<dbReference type="EMBL" id="KB301224">
    <property type="protein sequence ID" value="ELU05803.1"/>
    <property type="molecule type" value="Genomic_DNA"/>
</dbReference>
<reference evidence="2 4" key="2">
    <citation type="journal article" date="2013" name="Nature">
        <title>Insights into bilaterian evolution from three spiralian genomes.</title>
        <authorList>
            <person name="Simakov O."/>
            <person name="Marletaz F."/>
            <person name="Cho S.J."/>
            <person name="Edsinger-Gonzales E."/>
            <person name="Havlak P."/>
            <person name="Hellsten U."/>
            <person name="Kuo D.H."/>
            <person name="Larsson T."/>
            <person name="Lv J."/>
            <person name="Arendt D."/>
            <person name="Savage R."/>
            <person name="Osoegawa K."/>
            <person name="de Jong P."/>
            <person name="Grimwood J."/>
            <person name="Chapman J.A."/>
            <person name="Shapiro H."/>
            <person name="Aerts A."/>
            <person name="Otillar R.P."/>
            <person name="Terry A.Y."/>
            <person name="Boore J.L."/>
            <person name="Grigoriev I.V."/>
            <person name="Lindberg D.R."/>
            <person name="Seaver E.C."/>
            <person name="Weisblat D.A."/>
            <person name="Putnam N.H."/>
            <person name="Rokhsar D.S."/>
        </authorList>
    </citation>
    <scope>NUCLEOTIDE SEQUENCE</scope>
    <source>
        <strain evidence="2 4">I ESC-2004</strain>
    </source>
</reference>
<accession>R7UI71</accession>
<proteinExistence type="predicted"/>
<dbReference type="EnsemblMetazoa" id="CapteT202500">
    <property type="protein sequence ID" value="CapteP202500"/>
    <property type="gene ID" value="CapteG202500"/>
</dbReference>
<dbReference type="EMBL" id="AMQN01023235">
    <property type="status" value="NOT_ANNOTATED_CDS"/>
    <property type="molecule type" value="Genomic_DNA"/>
</dbReference>
<feature type="coiled-coil region" evidence="1">
    <location>
        <begin position="5"/>
        <end position="36"/>
    </location>
</feature>